<dbReference type="GO" id="GO:0000160">
    <property type="term" value="P:phosphorelay signal transduction system"/>
    <property type="evidence" value="ECO:0007669"/>
    <property type="project" value="InterPro"/>
</dbReference>
<feature type="domain" description="PAC" evidence="13">
    <location>
        <begin position="216"/>
        <end position="268"/>
    </location>
</feature>
<keyword evidence="8" id="KW-0843">Virulence</keyword>
<evidence type="ECO:0000256" key="3">
    <source>
        <dbReference type="ARBA" id="ARBA00022553"/>
    </source>
</evidence>
<dbReference type="SUPFAM" id="SSF55785">
    <property type="entry name" value="PYP-like sensor domain (PAS domain)"/>
    <property type="match status" value="5"/>
</dbReference>
<dbReference type="InterPro" id="IPR013767">
    <property type="entry name" value="PAS_fold"/>
</dbReference>
<feature type="domain" description="PAS" evidence="12">
    <location>
        <begin position="269"/>
        <end position="339"/>
    </location>
</feature>
<dbReference type="Pfam" id="PF13185">
    <property type="entry name" value="GAF_2"/>
    <property type="match status" value="1"/>
</dbReference>
<dbReference type="PROSITE" id="PS50110">
    <property type="entry name" value="RESPONSE_REGULATORY"/>
    <property type="match status" value="1"/>
</dbReference>
<evidence type="ECO:0000259" key="13">
    <source>
        <dbReference type="PROSITE" id="PS50113"/>
    </source>
</evidence>
<dbReference type="InterPro" id="IPR029016">
    <property type="entry name" value="GAF-like_dom_sf"/>
</dbReference>
<dbReference type="SUPFAM" id="SSF55874">
    <property type="entry name" value="ATPase domain of HSP90 chaperone/DNA topoisomerase II/histidine kinase"/>
    <property type="match status" value="1"/>
</dbReference>
<dbReference type="InterPro" id="IPR003018">
    <property type="entry name" value="GAF"/>
</dbReference>
<dbReference type="EC" id="2.7.13.3" evidence="2"/>
<evidence type="ECO:0000256" key="7">
    <source>
        <dbReference type="ARBA" id="ARBA00022840"/>
    </source>
</evidence>
<proteinExistence type="predicted"/>
<dbReference type="SMART" id="SM00448">
    <property type="entry name" value="REC"/>
    <property type="match status" value="1"/>
</dbReference>
<dbReference type="Pfam" id="PF13426">
    <property type="entry name" value="PAS_9"/>
    <property type="match status" value="3"/>
</dbReference>
<evidence type="ECO:0000256" key="9">
    <source>
        <dbReference type="PROSITE-ProRule" id="PRU00169"/>
    </source>
</evidence>
<dbReference type="InterPro" id="IPR001610">
    <property type="entry name" value="PAC"/>
</dbReference>
<keyword evidence="5" id="KW-0547">Nucleotide-binding</keyword>
<dbReference type="SMART" id="SM00387">
    <property type="entry name" value="HATPase_c"/>
    <property type="match status" value="1"/>
</dbReference>
<sequence length="1155" mass="129751">MADVNILLVEDESIEALDIKHTLESFGYNVPYIASRGEEAVEKALDIMPDLVLIDIVLKGNFNGIKVASNIKKLKIPFIYLTAHSEEATVQEAKLTEPYGFIIKPYDPLELKYTIDIALYKKSVEKVRDDAEALRRKTENDLKLASLYNRSLIEASLDPLVTIGPEGKITDVNRATEMVTGYSRAELIGTDFSNYFTTPEKAKEGYQQVFKEGYVRDYLLKIQHKNGSITPVLYNASVYKGESGDVVGVFAAARDITQQQKADEKTHEIMENFRAMADNASEGILIATGEGIHVYANQMAAEITGYTVEELVNTSICDLAHPNEIKGLMERYNSRIADEPLSPTHETIIVRKNKKVIPIEFTGAKTVWKGQTADMIIIRDISERKQAEKEQKSLNRKLKAISNCNQTLLRAVDEHTLLIDICRIICDEAGYRLAWVGYAEHDKNKTIQPVAWAGFDSGYVTNTKLSWSKDTEKGLGPAGIVIRSGEIVYVQDFTTDPLMGPWRESALQHGYRSGIALPLKDKNNNVFGVLMIYSSEANAITQDEIWLMEELAGNLAFGITALRERAELKRVKDELKMASLYNRSLIESSLDPLVTIGPDGKITDVNQATEKVTGYSREKIIGTDFSDYFTEPDKARKGYQKVFKEGFVRDYPLKIQHPNGHITPILYNASLYKDESGNVVGVFAAARDITQLQKFEEKIQMLANVVESSDDAIISKLLDGQITSWNKGAELIYGYPAEEIVGKDISVLAQPHLKDETKKFIEKIKQGQRILHYETIRVRKDGKEINVSLTLSPIFDASHDLIGISTIARDITQRKKNDDAILRAKEEWEHTFDSVPDLIVILDTNFHVVRANKAMANRLGVDPEEAVGLTCYKVVHGLDSPPSFCPYIKLLEDGQEHTVEVHEDRLGGDFIVSVSPLHDSDGKLSGIVHVARDITDRKKAEDKIKKSLNEKEVLLSEIHHRVKNNMQIISSLLNLQSQYVISAETVNVLKESQDRVKAMATIYEKLSQSNDLTKINFENYIQSLIHGLFYSYRLKEGQIKPTIKIENIMLNIETAIPCGLIISELVSNSLKHAFPEGKKGEICVCLRTDDDKYELKIGDNGIGFPEEIDFKNTDTLGLKLVNNLVNQLDGIITLNKSQGTEFKIIFKELKYKNRI</sequence>
<dbReference type="Pfam" id="PF07568">
    <property type="entry name" value="HisKA_2"/>
    <property type="match status" value="1"/>
</dbReference>
<dbReference type="SUPFAM" id="SSF55781">
    <property type="entry name" value="GAF domain-like"/>
    <property type="match status" value="1"/>
</dbReference>
<dbReference type="NCBIfam" id="TIGR00229">
    <property type="entry name" value="sensory_box"/>
    <property type="match status" value="5"/>
</dbReference>
<dbReference type="Pfam" id="PF00989">
    <property type="entry name" value="PAS"/>
    <property type="match status" value="1"/>
</dbReference>
<dbReference type="SUPFAM" id="SSF52172">
    <property type="entry name" value="CheY-like"/>
    <property type="match status" value="1"/>
</dbReference>
<dbReference type="InterPro" id="IPR011495">
    <property type="entry name" value="Sig_transdc_His_kin_sub2_dim/P"/>
</dbReference>
<dbReference type="AlphaFoldDB" id="K2QFX4"/>
<dbReference type="SMART" id="SM00086">
    <property type="entry name" value="PAC"/>
    <property type="match status" value="5"/>
</dbReference>
<feature type="domain" description="PAS" evidence="12">
    <location>
        <begin position="824"/>
        <end position="876"/>
    </location>
</feature>
<evidence type="ECO:0000256" key="8">
    <source>
        <dbReference type="ARBA" id="ARBA00023026"/>
    </source>
</evidence>
<evidence type="ECO:0000259" key="11">
    <source>
        <dbReference type="PROSITE" id="PS50110"/>
    </source>
</evidence>
<dbReference type="SMART" id="SM00091">
    <property type="entry name" value="PAS"/>
    <property type="match status" value="5"/>
</dbReference>
<dbReference type="PATRIC" id="fig|1204725.3.peg.358"/>
<keyword evidence="3 9" id="KW-0597">Phosphoprotein</keyword>
<dbReference type="InterPro" id="IPR000700">
    <property type="entry name" value="PAS-assoc_C"/>
</dbReference>
<gene>
    <name evidence="14" type="ORF">A994_01780</name>
</gene>
<feature type="domain" description="PAS" evidence="12">
    <location>
        <begin position="698"/>
        <end position="768"/>
    </location>
</feature>
<dbReference type="PANTHER" id="PTHR41523:SF8">
    <property type="entry name" value="ETHYLENE RESPONSE SENSOR PROTEIN"/>
    <property type="match status" value="1"/>
</dbReference>
<dbReference type="InterPro" id="IPR000014">
    <property type="entry name" value="PAS"/>
</dbReference>
<evidence type="ECO:0000313" key="15">
    <source>
        <dbReference type="Proteomes" id="UP000007360"/>
    </source>
</evidence>
<dbReference type="PROSITE" id="PS50113">
    <property type="entry name" value="PAC"/>
    <property type="match status" value="4"/>
</dbReference>
<comment type="catalytic activity">
    <reaction evidence="1">
        <text>ATP + protein L-histidine = ADP + protein N-phospho-L-histidine.</text>
        <dbReference type="EC" id="2.7.13.3"/>
    </reaction>
</comment>
<keyword evidence="6 14" id="KW-0418">Kinase</keyword>
<dbReference type="InterPro" id="IPR013656">
    <property type="entry name" value="PAS_4"/>
</dbReference>
<dbReference type="SMART" id="SM00065">
    <property type="entry name" value="GAF"/>
    <property type="match status" value="1"/>
</dbReference>
<evidence type="ECO:0000256" key="2">
    <source>
        <dbReference type="ARBA" id="ARBA00012438"/>
    </source>
</evidence>
<evidence type="ECO:0000259" key="10">
    <source>
        <dbReference type="PROSITE" id="PS50109"/>
    </source>
</evidence>
<feature type="domain" description="Response regulatory" evidence="11">
    <location>
        <begin position="5"/>
        <end position="119"/>
    </location>
</feature>
<comment type="caution">
    <text evidence="14">The sequence shown here is derived from an EMBL/GenBank/DDBJ whole genome shotgun (WGS) entry which is preliminary data.</text>
</comment>
<name>K2QFX4_METFP</name>
<keyword evidence="4" id="KW-0808">Transferase</keyword>
<dbReference type="Pfam" id="PF08448">
    <property type="entry name" value="PAS_4"/>
    <property type="match status" value="1"/>
</dbReference>
<dbReference type="InterPro" id="IPR003594">
    <property type="entry name" value="HATPase_dom"/>
</dbReference>
<dbReference type="GO" id="GO:0006355">
    <property type="term" value="P:regulation of DNA-templated transcription"/>
    <property type="evidence" value="ECO:0007669"/>
    <property type="project" value="InterPro"/>
</dbReference>
<feature type="modified residue" description="4-aspartylphosphate" evidence="9">
    <location>
        <position position="55"/>
    </location>
</feature>
<dbReference type="GO" id="GO:0004673">
    <property type="term" value="F:protein histidine kinase activity"/>
    <property type="evidence" value="ECO:0007669"/>
    <property type="project" value="UniProtKB-EC"/>
</dbReference>
<dbReference type="Gene3D" id="3.40.50.2300">
    <property type="match status" value="1"/>
</dbReference>
<dbReference type="InterPro" id="IPR005467">
    <property type="entry name" value="His_kinase_dom"/>
</dbReference>
<dbReference type="InterPro" id="IPR001789">
    <property type="entry name" value="Sig_transdc_resp-reg_receiver"/>
</dbReference>
<evidence type="ECO:0000259" key="12">
    <source>
        <dbReference type="PROSITE" id="PS50112"/>
    </source>
</evidence>
<dbReference type="PROSITE" id="PS50109">
    <property type="entry name" value="HIS_KIN"/>
    <property type="match status" value="1"/>
</dbReference>
<feature type="domain" description="PAS" evidence="12">
    <location>
        <begin position="150"/>
        <end position="200"/>
    </location>
</feature>
<evidence type="ECO:0000256" key="1">
    <source>
        <dbReference type="ARBA" id="ARBA00000085"/>
    </source>
</evidence>
<dbReference type="Pfam" id="PF00072">
    <property type="entry name" value="Response_reg"/>
    <property type="match status" value="1"/>
</dbReference>
<dbReference type="Gene3D" id="3.30.450.40">
    <property type="match status" value="1"/>
</dbReference>
<accession>K2QFX4</accession>
<dbReference type="GO" id="GO:0005524">
    <property type="term" value="F:ATP binding"/>
    <property type="evidence" value="ECO:0007669"/>
    <property type="project" value="UniProtKB-KW"/>
</dbReference>
<protein>
    <recommendedName>
        <fullName evidence="2">histidine kinase</fullName>
        <ecNumber evidence="2">2.7.13.3</ecNumber>
    </recommendedName>
</protein>
<dbReference type="PROSITE" id="PS50112">
    <property type="entry name" value="PAS"/>
    <property type="match status" value="5"/>
</dbReference>
<feature type="domain" description="PAS" evidence="12">
    <location>
        <begin position="583"/>
        <end position="633"/>
    </location>
</feature>
<dbReference type="InterPro" id="IPR011006">
    <property type="entry name" value="CheY-like_superfamily"/>
</dbReference>
<feature type="domain" description="Histidine kinase" evidence="10">
    <location>
        <begin position="957"/>
        <end position="1150"/>
    </location>
</feature>
<dbReference type="EMBL" id="AMPO01000001">
    <property type="protein sequence ID" value="EKF86976.1"/>
    <property type="molecule type" value="Genomic_DNA"/>
</dbReference>
<dbReference type="CDD" id="cd17534">
    <property type="entry name" value="REC_DC-like"/>
    <property type="match status" value="1"/>
</dbReference>
<evidence type="ECO:0000313" key="14">
    <source>
        <dbReference type="EMBL" id="EKF86976.1"/>
    </source>
</evidence>
<organism evidence="14 15">
    <name type="scientific">Methanobacterium formicicum (strain DSM 3637 / PP1)</name>
    <dbReference type="NCBI Taxonomy" id="1204725"/>
    <lineage>
        <taxon>Archaea</taxon>
        <taxon>Methanobacteriati</taxon>
        <taxon>Methanobacteriota</taxon>
        <taxon>Methanomada group</taxon>
        <taxon>Methanobacteria</taxon>
        <taxon>Methanobacteriales</taxon>
        <taxon>Methanobacteriaceae</taxon>
        <taxon>Methanobacterium</taxon>
    </lineage>
</organism>
<keyword evidence="7" id="KW-0067">ATP-binding</keyword>
<evidence type="ECO:0000256" key="4">
    <source>
        <dbReference type="ARBA" id="ARBA00022679"/>
    </source>
</evidence>
<evidence type="ECO:0000256" key="6">
    <source>
        <dbReference type="ARBA" id="ARBA00022777"/>
    </source>
</evidence>
<dbReference type="Pfam" id="PF02518">
    <property type="entry name" value="HATPase_c"/>
    <property type="match status" value="1"/>
</dbReference>
<feature type="domain" description="PAC" evidence="13">
    <location>
        <begin position="895"/>
        <end position="946"/>
    </location>
</feature>
<dbReference type="CDD" id="cd00130">
    <property type="entry name" value="PAS"/>
    <property type="match status" value="5"/>
</dbReference>
<reference evidence="14 15" key="1">
    <citation type="journal article" date="2012" name="J. Bacteriol.">
        <title>Draft genome sequence of Methanobacterium formicicum DSM 3637, an archaebacterium isolated from the methane producer amoeba Pelomyxa palustris.</title>
        <authorList>
            <person name="Gutierrez G."/>
        </authorList>
    </citation>
    <scope>NUCLEOTIDE SEQUENCE [LARGE SCALE GENOMIC DNA]</scope>
    <source>
        <strain evidence="15">DSM 3637 / PP1</strain>
    </source>
</reference>
<feature type="domain" description="PAC" evidence="13">
    <location>
        <begin position="771"/>
        <end position="823"/>
    </location>
</feature>
<feature type="domain" description="PAC" evidence="13">
    <location>
        <begin position="649"/>
        <end position="701"/>
    </location>
</feature>
<dbReference type="RefSeq" id="WP_004029550.1">
    <property type="nucleotide sequence ID" value="NZ_AMPO01000001.1"/>
</dbReference>
<evidence type="ECO:0000256" key="5">
    <source>
        <dbReference type="ARBA" id="ARBA00022741"/>
    </source>
</evidence>
<dbReference type="InterPro" id="IPR036890">
    <property type="entry name" value="HATPase_C_sf"/>
</dbReference>
<dbReference type="Gene3D" id="3.30.450.20">
    <property type="entry name" value="PAS domain"/>
    <property type="match status" value="5"/>
</dbReference>
<dbReference type="Proteomes" id="UP000007360">
    <property type="component" value="Unassembled WGS sequence"/>
</dbReference>
<dbReference type="InterPro" id="IPR035965">
    <property type="entry name" value="PAS-like_dom_sf"/>
</dbReference>
<dbReference type="PANTHER" id="PTHR41523">
    <property type="entry name" value="TWO-COMPONENT SYSTEM SENSOR PROTEIN"/>
    <property type="match status" value="1"/>
</dbReference>
<keyword evidence="15" id="KW-1185">Reference proteome</keyword>
<dbReference type="Gene3D" id="3.30.565.10">
    <property type="entry name" value="Histidine kinase-like ATPase, C-terminal domain"/>
    <property type="match status" value="1"/>
</dbReference>